<dbReference type="InterPro" id="IPR011051">
    <property type="entry name" value="RmlC_Cupin_sf"/>
</dbReference>
<proteinExistence type="predicted"/>
<keyword evidence="4" id="KW-1185">Reference proteome</keyword>
<dbReference type="OrthoDB" id="4762975at2"/>
<gene>
    <name evidence="3" type="ORF">DW352_20820</name>
</gene>
<dbReference type="InterPro" id="IPR014710">
    <property type="entry name" value="RmlC-like_jellyroll"/>
</dbReference>
<name>A0A346A0Q5_9HYPH</name>
<dbReference type="AlphaFoldDB" id="A0A346A0Q5"/>
<dbReference type="Gene3D" id="2.60.120.10">
    <property type="entry name" value="Jelly Rolls"/>
    <property type="match status" value="1"/>
</dbReference>
<dbReference type="CDD" id="cd06980">
    <property type="entry name" value="cupin_bxe_c0505"/>
    <property type="match status" value="1"/>
</dbReference>
<feature type="compositionally biased region" description="Basic residues" evidence="1">
    <location>
        <begin position="1"/>
        <end position="40"/>
    </location>
</feature>
<evidence type="ECO:0000313" key="3">
    <source>
        <dbReference type="EMBL" id="AXK82752.1"/>
    </source>
</evidence>
<organism evidence="3 4">
    <name type="scientific">Pseudolabrys taiwanensis</name>
    <dbReference type="NCBI Taxonomy" id="331696"/>
    <lineage>
        <taxon>Bacteria</taxon>
        <taxon>Pseudomonadati</taxon>
        <taxon>Pseudomonadota</taxon>
        <taxon>Alphaproteobacteria</taxon>
        <taxon>Hyphomicrobiales</taxon>
        <taxon>Xanthobacteraceae</taxon>
        <taxon>Pseudolabrys</taxon>
    </lineage>
</organism>
<feature type="region of interest" description="Disordered" evidence="1">
    <location>
        <begin position="1"/>
        <end position="47"/>
    </location>
</feature>
<sequence>MAKSRKKVQAQRKPPARKASKTSVRHAVKAKTRAKKRPKQKFAVSHHREEDFDQGLRTYAKYRDLGIAPATGGMVQAHVIRMIPPYRPEDVATPHYHDVDFQMIYVLKGWYKTEFEGEGVHTFTAGSCWIQPPKIKHTVLGYSDDCELLEIVLPADFDTVMLEK</sequence>
<dbReference type="KEGG" id="ptaw:DW352_20820"/>
<dbReference type="Pfam" id="PF07883">
    <property type="entry name" value="Cupin_2"/>
    <property type="match status" value="1"/>
</dbReference>
<reference evidence="3 4" key="1">
    <citation type="submission" date="2018-07" db="EMBL/GenBank/DDBJ databases">
        <authorList>
            <person name="Quirk P.G."/>
            <person name="Krulwich T.A."/>
        </authorList>
    </citation>
    <scope>NUCLEOTIDE SEQUENCE [LARGE SCALE GENOMIC DNA]</scope>
    <source>
        <strain evidence="3 4">CC-BB4</strain>
    </source>
</reference>
<evidence type="ECO:0000256" key="1">
    <source>
        <dbReference type="SAM" id="MobiDB-lite"/>
    </source>
</evidence>
<dbReference type="InterPro" id="IPR013096">
    <property type="entry name" value="Cupin_2"/>
</dbReference>
<dbReference type="RefSeq" id="WP_115693131.1">
    <property type="nucleotide sequence ID" value="NZ_CP031417.1"/>
</dbReference>
<evidence type="ECO:0000259" key="2">
    <source>
        <dbReference type="Pfam" id="PF07883"/>
    </source>
</evidence>
<protein>
    <submittedName>
        <fullName evidence="3">Cupin domain-containing protein</fullName>
    </submittedName>
</protein>
<evidence type="ECO:0000313" key="4">
    <source>
        <dbReference type="Proteomes" id="UP000254889"/>
    </source>
</evidence>
<dbReference type="EMBL" id="CP031417">
    <property type="protein sequence ID" value="AXK82752.1"/>
    <property type="molecule type" value="Genomic_DNA"/>
</dbReference>
<dbReference type="SUPFAM" id="SSF51182">
    <property type="entry name" value="RmlC-like cupins"/>
    <property type="match status" value="1"/>
</dbReference>
<accession>A0A346A0Q5</accession>
<feature type="domain" description="Cupin type-2" evidence="2">
    <location>
        <begin position="88"/>
        <end position="151"/>
    </location>
</feature>
<dbReference type="Proteomes" id="UP000254889">
    <property type="component" value="Chromosome"/>
</dbReference>